<dbReference type="RefSeq" id="WP_046128037.1">
    <property type="nucleotide sequence ID" value="NZ_CP089039.1"/>
</dbReference>
<reference evidence="3" key="2">
    <citation type="journal article" date="2022" name="J Glob Antimicrob Resist">
        <title>Comparative analysis of IMP-4- and OXA-58-containing plasmids of three carbapenemase-producing Acinetobacter ursingii strains in the Netherlands.</title>
        <authorList>
            <person name="Hendrickx A.P.A."/>
            <person name="Schade R.P."/>
            <person name="Landman F."/>
            <person name="Bosch T."/>
            <person name="Schouls L.M."/>
            <person name="van Dijk K."/>
        </authorList>
    </citation>
    <scope>NUCLEOTIDE SEQUENCE</scope>
    <source>
        <strain evidence="3">RIVM_C010559</strain>
        <plasmid evidence="3 4">pRIVM_C010559_1</plasmid>
    </source>
</reference>
<organism evidence="1">
    <name type="scientific">Acinetobacter ursingii</name>
    <dbReference type="NCBI Taxonomy" id="108980"/>
    <lineage>
        <taxon>Bacteria</taxon>
        <taxon>Pseudomonadati</taxon>
        <taxon>Pseudomonadota</taxon>
        <taxon>Gammaproteobacteria</taxon>
        <taxon>Moraxellales</taxon>
        <taxon>Moraxellaceae</taxon>
        <taxon>Acinetobacter</taxon>
    </lineage>
</organism>
<name>A0A499RF17_9GAMM</name>
<accession>A0A499RF17</accession>
<dbReference type="EMBL" id="MH220287">
    <property type="protein sequence ID" value="AXK00647.1"/>
    <property type="molecule type" value="Genomic_DNA"/>
</dbReference>
<sequence length="86" mass="9670">MLTIYSGVGTDKAVYTAIQLIQEAILNNAGKEHVLCLRRFSNSLKPLLKSALGKEVYLTNCTLGKLADLLDRPETWSEFTEHFKQN</sequence>
<evidence type="ECO:0000313" key="1">
    <source>
        <dbReference type="EMBL" id="AXK00159.1"/>
    </source>
</evidence>
<dbReference type="EMBL" id="CP089052">
    <property type="protein sequence ID" value="UYF73623.1"/>
    <property type="molecule type" value="Genomic_DNA"/>
</dbReference>
<evidence type="ECO:0000313" key="2">
    <source>
        <dbReference type="EMBL" id="AXK00647.1"/>
    </source>
</evidence>
<reference evidence="1" key="1">
    <citation type="submission" date="2018-04" db="EMBL/GenBank/DDBJ databases">
        <title>Submission of carbapenemase encoding plasmids from multiple species.</title>
        <authorList>
            <person name="Witteveen S."/>
            <person name="Landman F."/>
        </authorList>
    </citation>
    <scope>NUCLEOTIDE SEQUENCE</scope>
    <source>
        <strain evidence="1">RIVM0002</strain>
        <strain evidence="2">RIVM0061</strain>
        <plasmid evidence="1">pRIVM0002_IMP-4_171109_B03</plasmid>
        <plasmid evidence="2">pRIVM0061_IMP-4_171109_B01</plasmid>
    </source>
</reference>
<keyword evidence="1" id="KW-0614">Plasmid</keyword>
<geneLocation type="plasmid" evidence="2">
    <name>pRIVM0061_IMP-4_171109_B01</name>
</geneLocation>
<evidence type="ECO:0000313" key="4">
    <source>
        <dbReference type="Proteomes" id="UP001164064"/>
    </source>
</evidence>
<evidence type="ECO:0000313" key="3">
    <source>
        <dbReference type="EMBL" id="UYF73623.1"/>
    </source>
</evidence>
<gene>
    <name evidence="3" type="ORF">LSO60_16710</name>
</gene>
<dbReference type="AlphaFoldDB" id="A0A499RF17"/>
<protein>
    <submittedName>
        <fullName evidence="1">Uncharacterized protein</fullName>
    </submittedName>
</protein>
<proteinExistence type="predicted"/>
<dbReference type="EMBL" id="MH220285">
    <property type="protein sequence ID" value="AXK00159.1"/>
    <property type="molecule type" value="Genomic_DNA"/>
</dbReference>
<dbReference type="Proteomes" id="UP001164064">
    <property type="component" value="Plasmid pRIVM_C010559_1"/>
</dbReference>
<geneLocation type="plasmid" evidence="3 4">
    <name>pRIVM_C010559_1</name>
</geneLocation>
<geneLocation type="plasmid" evidence="1">
    <name>pRIVM0002_IMP-4_171109_B03</name>
</geneLocation>